<dbReference type="AlphaFoldDB" id="A0AAV6U3N2"/>
<reference evidence="1 2" key="1">
    <citation type="journal article" date="2022" name="Nat. Ecol. Evol.">
        <title>A masculinizing supergene underlies an exaggerated male reproductive morph in a spider.</title>
        <authorList>
            <person name="Hendrickx F."/>
            <person name="De Corte Z."/>
            <person name="Sonet G."/>
            <person name="Van Belleghem S.M."/>
            <person name="Kostlbacher S."/>
            <person name="Vangestel C."/>
        </authorList>
    </citation>
    <scope>NUCLEOTIDE SEQUENCE [LARGE SCALE GENOMIC DNA]</scope>
    <source>
        <strain evidence="1">W744_W776</strain>
    </source>
</reference>
<proteinExistence type="predicted"/>
<evidence type="ECO:0000313" key="2">
    <source>
        <dbReference type="Proteomes" id="UP000827092"/>
    </source>
</evidence>
<keyword evidence="2" id="KW-1185">Reference proteome</keyword>
<accession>A0AAV6U3N2</accession>
<evidence type="ECO:0000313" key="1">
    <source>
        <dbReference type="EMBL" id="KAG8178543.1"/>
    </source>
</evidence>
<name>A0AAV6U3N2_9ARAC</name>
<comment type="caution">
    <text evidence="1">The sequence shown here is derived from an EMBL/GenBank/DDBJ whole genome shotgun (WGS) entry which is preliminary data.</text>
</comment>
<protein>
    <submittedName>
        <fullName evidence="1">Uncharacterized protein</fullName>
    </submittedName>
</protein>
<sequence length="130" mass="14424">MKRNICVVCCSEQRGRTSGMLFTSHHLRIIVELIIPRLDSFGQSPSRHTISELPDTSSRREPNGNSLVCVCDARHKVSFGTNDQSCPNERIEFREGVGEVKVKATQPPLEQYHVLVGKDYASAILGVSSL</sequence>
<organism evidence="1 2">
    <name type="scientific">Oedothorax gibbosus</name>
    <dbReference type="NCBI Taxonomy" id="931172"/>
    <lineage>
        <taxon>Eukaryota</taxon>
        <taxon>Metazoa</taxon>
        <taxon>Ecdysozoa</taxon>
        <taxon>Arthropoda</taxon>
        <taxon>Chelicerata</taxon>
        <taxon>Arachnida</taxon>
        <taxon>Araneae</taxon>
        <taxon>Araneomorphae</taxon>
        <taxon>Entelegynae</taxon>
        <taxon>Araneoidea</taxon>
        <taxon>Linyphiidae</taxon>
        <taxon>Erigoninae</taxon>
        <taxon>Oedothorax</taxon>
    </lineage>
</organism>
<gene>
    <name evidence="1" type="ORF">JTE90_018557</name>
</gene>
<dbReference type="EMBL" id="JAFNEN010000687">
    <property type="protein sequence ID" value="KAG8178543.1"/>
    <property type="molecule type" value="Genomic_DNA"/>
</dbReference>
<dbReference type="Proteomes" id="UP000827092">
    <property type="component" value="Unassembled WGS sequence"/>
</dbReference>